<accession>A0A482VX70</accession>
<keyword evidence="4 7" id="KW-1133">Transmembrane helix</keyword>
<protein>
    <submittedName>
        <fullName evidence="8">TMPIT and/or HOOK domain containing protein</fullName>
    </submittedName>
</protein>
<keyword evidence="5 7" id="KW-0472">Membrane</keyword>
<keyword evidence="6" id="KW-0175">Coiled coil</keyword>
<reference evidence="8 9" key="1">
    <citation type="submission" date="2017-03" db="EMBL/GenBank/DDBJ databases">
        <title>Genome of the blue death feigning beetle - Asbolus verrucosus.</title>
        <authorList>
            <person name="Rider S.D."/>
        </authorList>
    </citation>
    <scope>NUCLEOTIDE SEQUENCE [LARGE SCALE GENOMIC DNA]</scope>
    <source>
        <strain evidence="8">Butters</strain>
        <tissue evidence="8">Head and leg muscle</tissue>
    </source>
</reference>
<gene>
    <name evidence="8" type="ORF">BDFB_007905</name>
</gene>
<feature type="transmembrane region" description="Helical" evidence="7">
    <location>
        <begin position="122"/>
        <end position="142"/>
    </location>
</feature>
<dbReference type="AlphaFoldDB" id="A0A482VX70"/>
<dbReference type="InterPro" id="IPR012926">
    <property type="entry name" value="TMEM120A/B"/>
</dbReference>
<dbReference type="Proteomes" id="UP000292052">
    <property type="component" value="Unassembled WGS sequence"/>
</dbReference>
<comment type="subcellular location">
    <subcellularLocation>
        <location evidence="1">Membrane</location>
        <topology evidence="1">Multi-pass membrane protein</topology>
    </subcellularLocation>
</comment>
<dbReference type="EMBL" id="QDEB01054027">
    <property type="protein sequence ID" value="RZC37296.1"/>
    <property type="molecule type" value="Genomic_DNA"/>
</dbReference>
<feature type="transmembrane region" description="Helical" evidence="7">
    <location>
        <begin position="293"/>
        <end position="314"/>
    </location>
</feature>
<evidence type="ECO:0000256" key="3">
    <source>
        <dbReference type="ARBA" id="ARBA00022692"/>
    </source>
</evidence>
<organism evidence="8 9">
    <name type="scientific">Asbolus verrucosus</name>
    <name type="common">Desert ironclad beetle</name>
    <dbReference type="NCBI Taxonomy" id="1661398"/>
    <lineage>
        <taxon>Eukaryota</taxon>
        <taxon>Metazoa</taxon>
        <taxon>Ecdysozoa</taxon>
        <taxon>Arthropoda</taxon>
        <taxon>Hexapoda</taxon>
        <taxon>Insecta</taxon>
        <taxon>Pterygota</taxon>
        <taxon>Neoptera</taxon>
        <taxon>Endopterygota</taxon>
        <taxon>Coleoptera</taxon>
        <taxon>Polyphaga</taxon>
        <taxon>Cucujiformia</taxon>
        <taxon>Tenebrionidae</taxon>
        <taxon>Pimeliinae</taxon>
        <taxon>Asbolus</taxon>
    </lineage>
</organism>
<evidence type="ECO:0000256" key="4">
    <source>
        <dbReference type="ARBA" id="ARBA00022989"/>
    </source>
</evidence>
<dbReference type="PANTHER" id="PTHR21433">
    <property type="entry name" value="TRANSMEMBRANE PROTEIN INDUCED BY TUMOR NECROSIS FACTOR ALPHA"/>
    <property type="match status" value="1"/>
</dbReference>
<name>A0A482VX70_ASBVE</name>
<feature type="coiled-coil region" evidence="6">
    <location>
        <begin position="59"/>
        <end position="86"/>
    </location>
</feature>
<evidence type="ECO:0000313" key="8">
    <source>
        <dbReference type="EMBL" id="RZC37296.1"/>
    </source>
</evidence>
<keyword evidence="9" id="KW-1185">Reference proteome</keyword>
<dbReference type="OrthoDB" id="2015098at2759"/>
<evidence type="ECO:0000256" key="2">
    <source>
        <dbReference type="ARBA" id="ARBA00009700"/>
    </source>
</evidence>
<evidence type="ECO:0000256" key="7">
    <source>
        <dbReference type="SAM" id="Phobius"/>
    </source>
</evidence>
<comment type="caution">
    <text evidence="8">The sequence shown here is derived from an EMBL/GenBank/DDBJ whole genome shotgun (WGS) entry which is preliminary data.</text>
</comment>
<evidence type="ECO:0000313" key="9">
    <source>
        <dbReference type="Proteomes" id="UP000292052"/>
    </source>
</evidence>
<dbReference type="Pfam" id="PF07851">
    <property type="entry name" value="TMEM120A-B"/>
    <property type="match status" value="1"/>
</dbReference>
<sequence>MSDQLIEEWRELSEDFKKLEATNKIYQKKLEDVNAYQKECEKQIQHQKYRIDIISKTLARKKDEKSEELKEEILKREAQIHEIQQTLPKESGKYLRVILGNVNVSILNKEDKLKYKSEYEKFKLIFSAVAFVLAVVNLLIISRRVERLYIFMLVWYYCTLTIRESILKVNGSKIKGWWRIHHFISTITAAILLIWPESETWNQFRTTFMTFNAYLSVVQYLQFRYQQGVLYRLKALGERHNMDITVEGFHYWMWRGLSFLFPFLFAVYFFQLYMACTLYSLSYMEGATWHVRTLYILFSILSMGNITTMVMIIPDKFKRNVRLKYKLLSQKLRISTENNSKKDEQ</sequence>
<dbReference type="PANTHER" id="PTHR21433:SF0">
    <property type="entry name" value="TRANSMEMBRANE PROTEIN 120 HOMOLOG"/>
    <property type="match status" value="1"/>
</dbReference>
<dbReference type="GO" id="GO:0016020">
    <property type="term" value="C:membrane"/>
    <property type="evidence" value="ECO:0007669"/>
    <property type="project" value="UniProtKB-SubCell"/>
</dbReference>
<comment type="similarity">
    <text evidence="2">Belongs to the TMEM120 family.</text>
</comment>
<evidence type="ECO:0000256" key="1">
    <source>
        <dbReference type="ARBA" id="ARBA00004141"/>
    </source>
</evidence>
<feature type="transmembrane region" description="Helical" evidence="7">
    <location>
        <begin position="178"/>
        <end position="195"/>
    </location>
</feature>
<keyword evidence="3 7" id="KW-0812">Transmembrane</keyword>
<evidence type="ECO:0000256" key="5">
    <source>
        <dbReference type="ARBA" id="ARBA00023136"/>
    </source>
</evidence>
<feature type="transmembrane region" description="Helical" evidence="7">
    <location>
        <begin position="259"/>
        <end position="281"/>
    </location>
</feature>
<proteinExistence type="inferred from homology"/>
<evidence type="ECO:0000256" key="6">
    <source>
        <dbReference type="SAM" id="Coils"/>
    </source>
</evidence>
<feature type="transmembrane region" description="Helical" evidence="7">
    <location>
        <begin position="148"/>
        <end position="166"/>
    </location>
</feature>